<proteinExistence type="predicted"/>
<keyword evidence="1" id="KW-0732">Signal</keyword>
<keyword evidence="3" id="KW-1185">Reference proteome</keyword>
<gene>
    <name evidence="2" type="ORF">DCS_04217</name>
</gene>
<dbReference type="AlphaFoldDB" id="A0A151GJD0"/>
<comment type="caution">
    <text evidence="2">The sequence shown here is derived from an EMBL/GenBank/DDBJ whole genome shotgun (WGS) entry which is preliminary data.</text>
</comment>
<dbReference type="EMBL" id="LAYC01000002">
    <property type="protein sequence ID" value="KYK57210.1"/>
    <property type="molecule type" value="Genomic_DNA"/>
</dbReference>
<feature type="signal peptide" evidence="1">
    <location>
        <begin position="1"/>
        <end position="21"/>
    </location>
</feature>
<dbReference type="RefSeq" id="XP_040656562.1">
    <property type="nucleotide sequence ID" value="XM_040801529.1"/>
</dbReference>
<accession>A0A151GJD0</accession>
<dbReference type="Proteomes" id="UP000076580">
    <property type="component" value="Chromosome 02"/>
</dbReference>
<reference evidence="2 3" key="1">
    <citation type="journal article" date="2016" name="Sci. Rep.">
        <title>Insights into Adaptations to a Near-Obligate Nematode Endoparasitic Lifestyle from the Finished Genome of Drechmeria coniospora.</title>
        <authorList>
            <person name="Zhang L."/>
            <person name="Zhou Z."/>
            <person name="Guo Q."/>
            <person name="Fokkens L."/>
            <person name="Miskei M."/>
            <person name="Pocsi I."/>
            <person name="Zhang W."/>
            <person name="Chen M."/>
            <person name="Wang L."/>
            <person name="Sun Y."/>
            <person name="Donzelli B.G."/>
            <person name="Gibson D.M."/>
            <person name="Nelson D.R."/>
            <person name="Luo J.G."/>
            <person name="Rep M."/>
            <person name="Liu H."/>
            <person name="Yang S."/>
            <person name="Wang J."/>
            <person name="Krasnoff S.B."/>
            <person name="Xu Y."/>
            <person name="Molnar I."/>
            <person name="Lin M."/>
        </authorList>
    </citation>
    <scope>NUCLEOTIDE SEQUENCE [LARGE SCALE GENOMIC DNA]</scope>
    <source>
        <strain evidence="2 3">ARSEF 6962</strain>
    </source>
</reference>
<organism evidence="2 3">
    <name type="scientific">Drechmeria coniospora</name>
    <name type="common">Nematophagous fungus</name>
    <name type="synonym">Meria coniospora</name>
    <dbReference type="NCBI Taxonomy" id="98403"/>
    <lineage>
        <taxon>Eukaryota</taxon>
        <taxon>Fungi</taxon>
        <taxon>Dikarya</taxon>
        <taxon>Ascomycota</taxon>
        <taxon>Pezizomycotina</taxon>
        <taxon>Sordariomycetes</taxon>
        <taxon>Hypocreomycetidae</taxon>
        <taxon>Hypocreales</taxon>
        <taxon>Ophiocordycipitaceae</taxon>
        <taxon>Drechmeria</taxon>
    </lineage>
</organism>
<evidence type="ECO:0000313" key="2">
    <source>
        <dbReference type="EMBL" id="KYK57210.1"/>
    </source>
</evidence>
<sequence>MFIQSGLLLSLLASTLQLASATATHESFELNDCLVRYEMNSRISQLDWDQTGQQVSQTLNNYHNEGGKNSRLWLLGDMALLYGDYTTSDCVNLTPQIGLSKNGMVMNVILPTGTKDLKLVSADDTVAKGNDREGVITGIAGTIKPDNIAYISAESVKKAIGKGLTRKRSGDPIELEAETSTGKTVKLTHILV</sequence>
<name>A0A151GJD0_DRECN</name>
<dbReference type="InParanoid" id="A0A151GJD0"/>
<evidence type="ECO:0000256" key="1">
    <source>
        <dbReference type="SAM" id="SignalP"/>
    </source>
</evidence>
<dbReference type="GeneID" id="63716860"/>
<protein>
    <submittedName>
        <fullName evidence="2">Uncharacterized protein</fullName>
    </submittedName>
</protein>
<evidence type="ECO:0000313" key="3">
    <source>
        <dbReference type="Proteomes" id="UP000076580"/>
    </source>
</evidence>
<feature type="chain" id="PRO_5007580632" evidence="1">
    <location>
        <begin position="22"/>
        <end position="192"/>
    </location>
</feature>